<gene>
    <name evidence="3" type="ORF">BKA16_000780</name>
</gene>
<dbReference type="GO" id="GO:0003677">
    <property type="term" value="F:DNA binding"/>
    <property type="evidence" value="ECO:0007669"/>
    <property type="project" value="UniProtKB-KW"/>
</dbReference>
<dbReference type="InterPro" id="IPR009057">
    <property type="entry name" value="Homeodomain-like_sf"/>
</dbReference>
<dbReference type="EMBL" id="JACIFP010000001">
    <property type="protein sequence ID" value="MBB4134228.1"/>
    <property type="molecule type" value="Genomic_DNA"/>
</dbReference>
<dbReference type="Pfam" id="PF00440">
    <property type="entry name" value="TetR_N"/>
    <property type="match status" value="1"/>
</dbReference>
<evidence type="ECO:0000313" key="3">
    <source>
        <dbReference type="EMBL" id="MBB4134228.1"/>
    </source>
</evidence>
<evidence type="ECO:0000256" key="1">
    <source>
        <dbReference type="ARBA" id="ARBA00023125"/>
    </source>
</evidence>
<organism evidence="3 4">
    <name type="scientific">Gordonia humi</name>
    <dbReference type="NCBI Taxonomy" id="686429"/>
    <lineage>
        <taxon>Bacteria</taxon>
        <taxon>Bacillati</taxon>
        <taxon>Actinomycetota</taxon>
        <taxon>Actinomycetes</taxon>
        <taxon>Mycobacteriales</taxon>
        <taxon>Gordoniaceae</taxon>
        <taxon>Gordonia</taxon>
    </lineage>
</organism>
<dbReference type="RefSeq" id="WP_183369428.1">
    <property type="nucleotide sequence ID" value="NZ_BAABHL010000129.1"/>
</dbReference>
<comment type="caution">
    <text evidence="3">The sequence shown here is derived from an EMBL/GenBank/DDBJ whole genome shotgun (WGS) entry which is preliminary data.</text>
</comment>
<keyword evidence="4" id="KW-1185">Reference proteome</keyword>
<reference evidence="3 4" key="1">
    <citation type="submission" date="2020-08" db="EMBL/GenBank/DDBJ databases">
        <title>Sequencing the genomes of 1000 actinobacteria strains.</title>
        <authorList>
            <person name="Klenk H.-P."/>
        </authorList>
    </citation>
    <scope>NUCLEOTIDE SEQUENCE [LARGE SCALE GENOMIC DNA]</scope>
    <source>
        <strain evidence="3 4">DSM 45298</strain>
    </source>
</reference>
<dbReference type="Proteomes" id="UP000551501">
    <property type="component" value="Unassembled WGS sequence"/>
</dbReference>
<dbReference type="Gene3D" id="1.10.357.10">
    <property type="entry name" value="Tetracycline Repressor, domain 2"/>
    <property type="match status" value="1"/>
</dbReference>
<proteinExistence type="predicted"/>
<dbReference type="AlphaFoldDB" id="A0A840EV32"/>
<dbReference type="InterPro" id="IPR001647">
    <property type="entry name" value="HTH_TetR"/>
</dbReference>
<feature type="domain" description="HTH tetR-type" evidence="2">
    <location>
        <begin position="30"/>
        <end position="66"/>
    </location>
</feature>
<keyword evidence="1" id="KW-0238">DNA-binding</keyword>
<dbReference type="SUPFAM" id="SSF46689">
    <property type="entry name" value="Homeodomain-like"/>
    <property type="match status" value="1"/>
</dbReference>
<sequence length="219" mass="23801">MEESRRQDRTGRRAGRKPVFTASDVVNAAIAEGVDTFTLSAVAERLGVATPAVYRLYRSRDDIVVAALDLIASSFRLPDEGASWREVLRLWADETWRICETYKGINRVVYSNPTAFTHIEDVIGAYADALGTSGKTPGQALFALDFIGDTVMASHLGVETMRAVDATNTTGLERARAGTSDDAVMKPDEEWTDGAFMNAKVEFLIAALGHDWPEAPTAG</sequence>
<dbReference type="SUPFAM" id="SSF48498">
    <property type="entry name" value="Tetracyclin repressor-like, C-terminal domain"/>
    <property type="match status" value="1"/>
</dbReference>
<evidence type="ECO:0000313" key="4">
    <source>
        <dbReference type="Proteomes" id="UP000551501"/>
    </source>
</evidence>
<name>A0A840EV32_9ACTN</name>
<protein>
    <submittedName>
        <fullName evidence="3">AcrR family transcriptional regulator</fullName>
    </submittedName>
</protein>
<dbReference type="InterPro" id="IPR036271">
    <property type="entry name" value="Tet_transcr_reg_TetR-rel_C_sf"/>
</dbReference>
<evidence type="ECO:0000259" key="2">
    <source>
        <dbReference type="Pfam" id="PF00440"/>
    </source>
</evidence>
<accession>A0A840EV32</accession>